<feature type="modified residue" description="N6-(pyridoxal phosphate)lysine" evidence="7">
    <location>
        <position position="44"/>
    </location>
</feature>
<evidence type="ECO:0000313" key="11">
    <source>
        <dbReference type="Proteomes" id="UP000431922"/>
    </source>
</evidence>
<dbReference type="Pfam" id="PF01168">
    <property type="entry name" value="Ala_racemase_N"/>
    <property type="match status" value="1"/>
</dbReference>
<keyword evidence="5 7" id="KW-0663">Pyridoxal phosphate</keyword>
<comment type="catalytic activity">
    <reaction evidence="1">
        <text>L-alanine = D-alanine</text>
        <dbReference type="Rhea" id="RHEA:20249"/>
        <dbReference type="ChEBI" id="CHEBI:57416"/>
        <dbReference type="ChEBI" id="CHEBI:57972"/>
        <dbReference type="EC" id="5.1.1.1"/>
    </reaction>
</comment>
<feature type="binding site" evidence="8">
    <location>
        <position position="302"/>
    </location>
    <ligand>
        <name>substrate</name>
    </ligand>
</feature>
<evidence type="ECO:0000256" key="1">
    <source>
        <dbReference type="ARBA" id="ARBA00000316"/>
    </source>
</evidence>
<accession>A0A845B0F4</accession>
<evidence type="ECO:0000313" key="10">
    <source>
        <dbReference type="EMBL" id="MXP43624.1"/>
    </source>
</evidence>
<comment type="cofactor">
    <cofactor evidence="2 7">
        <name>pyridoxal 5'-phosphate</name>
        <dbReference type="ChEBI" id="CHEBI:597326"/>
    </cofactor>
</comment>
<gene>
    <name evidence="10" type="primary">alr</name>
    <name evidence="10" type="ORF">GRI65_04030</name>
</gene>
<dbReference type="EC" id="5.1.1.1" evidence="4"/>
<dbReference type="PANTHER" id="PTHR30511:SF0">
    <property type="entry name" value="ALANINE RACEMASE, CATABOLIC-RELATED"/>
    <property type="match status" value="1"/>
</dbReference>
<dbReference type="SUPFAM" id="SSF50621">
    <property type="entry name" value="Alanine racemase C-terminal domain-like"/>
    <property type="match status" value="1"/>
</dbReference>
<evidence type="ECO:0000256" key="6">
    <source>
        <dbReference type="ARBA" id="ARBA00023235"/>
    </source>
</evidence>
<evidence type="ECO:0000259" key="9">
    <source>
        <dbReference type="SMART" id="SM01005"/>
    </source>
</evidence>
<reference evidence="10 11" key="1">
    <citation type="submission" date="2019-12" db="EMBL/GenBank/DDBJ databases">
        <title>Genomic-based taxomic classification of the family Erythrobacteraceae.</title>
        <authorList>
            <person name="Xu L."/>
        </authorList>
    </citation>
    <scope>NUCLEOTIDE SEQUENCE [LARGE SCALE GENOMIC DNA]</scope>
    <source>
        <strain evidence="10 11">KCTC 42453</strain>
    </source>
</reference>
<evidence type="ECO:0000256" key="2">
    <source>
        <dbReference type="ARBA" id="ARBA00001933"/>
    </source>
</evidence>
<evidence type="ECO:0000256" key="8">
    <source>
        <dbReference type="PIRSR" id="PIRSR600821-52"/>
    </source>
</evidence>
<dbReference type="SMART" id="SM01005">
    <property type="entry name" value="Ala_racemase_C"/>
    <property type="match status" value="1"/>
</dbReference>
<comment type="similarity">
    <text evidence="3">Belongs to the alanine racemase family.</text>
</comment>
<dbReference type="Proteomes" id="UP000431922">
    <property type="component" value="Unassembled WGS sequence"/>
</dbReference>
<dbReference type="InterPro" id="IPR009006">
    <property type="entry name" value="Ala_racemase/Decarboxylase_C"/>
</dbReference>
<dbReference type="NCBIfam" id="TIGR00492">
    <property type="entry name" value="alr"/>
    <property type="match status" value="1"/>
</dbReference>
<evidence type="ECO:0000256" key="7">
    <source>
        <dbReference type="PIRSR" id="PIRSR600821-50"/>
    </source>
</evidence>
<dbReference type="OrthoDB" id="9813814at2"/>
<evidence type="ECO:0000256" key="3">
    <source>
        <dbReference type="ARBA" id="ARBA00007880"/>
    </source>
</evidence>
<dbReference type="PANTHER" id="PTHR30511">
    <property type="entry name" value="ALANINE RACEMASE"/>
    <property type="match status" value="1"/>
</dbReference>
<keyword evidence="11" id="KW-1185">Reference proteome</keyword>
<protein>
    <recommendedName>
        <fullName evidence="4">alanine racemase</fullName>
        <ecNumber evidence="4">5.1.1.1</ecNumber>
    </recommendedName>
</protein>
<dbReference type="Gene3D" id="2.40.37.10">
    <property type="entry name" value="Lyase, Ornithine Decarboxylase, Chain A, domain 1"/>
    <property type="match status" value="1"/>
</dbReference>
<dbReference type="PRINTS" id="PR00992">
    <property type="entry name" value="ALARACEMASE"/>
</dbReference>
<name>A0A845B0F4_9SPHN</name>
<evidence type="ECO:0000256" key="5">
    <source>
        <dbReference type="ARBA" id="ARBA00022898"/>
    </source>
</evidence>
<feature type="binding site" evidence="8">
    <location>
        <position position="138"/>
    </location>
    <ligand>
        <name>substrate</name>
    </ligand>
</feature>
<dbReference type="Pfam" id="PF00842">
    <property type="entry name" value="Ala_racemase_C"/>
    <property type="match status" value="1"/>
</dbReference>
<organism evidence="10 11">
    <name type="scientific">Allopontixanthobacter sediminis</name>
    <dbReference type="NCBI Taxonomy" id="1689985"/>
    <lineage>
        <taxon>Bacteria</taxon>
        <taxon>Pseudomonadati</taxon>
        <taxon>Pseudomonadota</taxon>
        <taxon>Alphaproteobacteria</taxon>
        <taxon>Sphingomonadales</taxon>
        <taxon>Erythrobacteraceae</taxon>
        <taxon>Allopontixanthobacter</taxon>
    </lineage>
</organism>
<proteinExistence type="inferred from homology"/>
<dbReference type="InterPro" id="IPR029066">
    <property type="entry name" value="PLP-binding_barrel"/>
</dbReference>
<comment type="caution">
    <text evidence="10">The sequence shown here is derived from an EMBL/GenBank/DDBJ whole genome shotgun (WGS) entry which is preliminary data.</text>
</comment>
<dbReference type="GO" id="GO:0008784">
    <property type="term" value="F:alanine racemase activity"/>
    <property type="evidence" value="ECO:0007669"/>
    <property type="project" value="UniProtKB-EC"/>
</dbReference>
<keyword evidence="6 10" id="KW-0413">Isomerase</keyword>
<dbReference type="GO" id="GO:0030170">
    <property type="term" value="F:pyridoxal phosphate binding"/>
    <property type="evidence" value="ECO:0007669"/>
    <property type="project" value="TreeGrafter"/>
</dbReference>
<dbReference type="InterPro" id="IPR011079">
    <property type="entry name" value="Ala_racemase_C"/>
</dbReference>
<dbReference type="InterPro" id="IPR001608">
    <property type="entry name" value="Ala_racemase_N"/>
</dbReference>
<dbReference type="InterPro" id="IPR000821">
    <property type="entry name" value="Ala_racemase"/>
</dbReference>
<dbReference type="Gene3D" id="3.20.20.10">
    <property type="entry name" value="Alanine racemase"/>
    <property type="match status" value="1"/>
</dbReference>
<dbReference type="AlphaFoldDB" id="A0A845B0F4"/>
<dbReference type="GO" id="GO:0005829">
    <property type="term" value="C:cytosol"/>
    <property type="evidence" value="ECO:0007669"/>
    <property type="project" value="TreeGrafter"/>
</dbReference>
<evidence type="ECO:0000256" key="4">
    <source>
        <dbReference type="ARBA" id="ARBA00013089"/>
    </source>
</evidence>
<dbReference type="GO" id="GO:0030632">
    <property type="term" value="P:D-alanine biosynthetic process"/>
    <property type="evidence" value="ECO:0007669"/>
    <property type="project" value="TreeGrafter"/>
</dbReference>
<sequence length="351" mass="37331">MMPEYPAQLPPPSLRLRIDHRALAENWQALNQLSGSAVAGAAVKANAYGLGVAEVLPTLVQAGARSFFVAHWSEVPGVIAHAPPQSVSVLHGPLSEADASFARRAGVKPVLNSLRQVRLWRDSGGGICDLMIDTGINRLGLSMSEIGDPALQNLEIDVLMSHLASADEDSDLNAVQLERFRQAAQSINARRLSLANSAGIALGPDYAFDLTRPGLALYGGVPRAELAGRIAQVAAPQAAILQRRLLQAGDSVGYNAVFTAPRQMEVGVVSLGYADGFLRCWTGKGALKSGSASLPLLGKVSMDMVVIDLSAAQHLREGDWVEIPYNLPEAARISGLSQYELLTTLGPRYRA</sequence>
<feature type="domain" description="Alanine racemase C-terminal" evidence="9">
    <location>
        <begin position="233"/>
        <end position="351"/>
    </location>
</feature>
<dbReference type="InterPro" id="IPR020622">
    <property type="entry name" value="Ala_racemase_pyridoxalP-BS"/>
</dbReference>
<dbReference type="PROSITE" id="PS00395">
    <property type="entry name" value="ALANINE_RACEMASE"/>
    <property type="match status" value="1"/>
</dbReference>
<dbReference type="EMBL" id="WTYL01000001">
    <property type="protein sequence ID" value="MXP43624.1"/>
    <property type="molecule type" value="Genomic_DNA"/>
</dbReference>
<dbReference type="SUPFAM" id="SSF51419">
    <property type="entry name" value="PLP-binding barrel"/>
    <property type="match status" value="1"/>
</dbReference>